<dbReference type="EMBL" id="CP045871">
    <property type="protein sequence ID" value="QGG79932.1"/>
    <property type="molecule type" value="Genomic_DNA"/>
</dbReference>
<sequence>MTREIIAILRGIKTDEVVAIGQALVDAGIHTIEIPMNSPRALDSIEALVATLGSQASVGAGTVLSPQTVNEVAAVGGTLIVSPDTNPDVIAATKAAGMRSYPGVFTATECFMALRHGADGLKLFPGSRLKPEGLAALNAVLPAGTKTYAVGGAEPSSFADWFAVGVTGFGIGSGLYKAGFTTDEVRSRAAVIVAAYDRAQSN</sequence>
<dbReference type="GO" id="GO:0008674">
    <property type="term" value="F:2-dehydro-3-deoxy-6-phosphogalactonate aldolase activity"/>
    <property type="evidence" value="ECO:0007669"/>
    <property type="project" value="UniProtKB-EC"/>
</dbReference>
<dbReference type="OrthoDB" id="8590323at2"/>
<dbReference type="Gene3D" id="3.20.20.70">
    <property type="entry name" value="Aldolase class I"/>
    <property type="match status" value="1"/>
</dbReference>
<keyword evidence="7" id="KW-1185">Reference proteome</keyword>
<comment type="pathway">
    <text evidence="1">Carbohydrate acid metabolism.</text>
</comment>
<dbReference type="InterPro" id="IPR013785">
    <property type="entry name" value="Aldolase_TIM"/>
</dbReference>
<proteinExistence type="inferred from homology"/>
<evidence type="ECO:0000313" key="7">
    <source>
        <dbReference type="Proteomes" id="UP000388235"/>
    </source>
</evidence>
<organism evidence="6 7">
    <name type="scientific">Litorivicinus lipolyticus</name>
    <dbReference type="NCBI Taxonomy" id="418701"/>
    <lineage>
        <taxon>Bacteria</taxon>
        <taxon>Pseudomonadati</taxon>
        <taxon>Pseudomonadota</taxon>
        <taxon>Gammaproteobacteria</taxon>
        <taxon>Oceanospirillales</taxon>
        <taxon>Litorivicinaceae</taxon>
        <taxon>Litorivicinus</taxon>
    </lineage>
</organism>
<dbReference type="AlphaFoldDB" id="A0A5Q2QCB4"/>
<accession>A0A5Q2QCB4</accession>
<dbReference type="KEGG" id="llp:GH975_04795"/>
<dbReference type="PANTHER" id="PTHR30246">
    <property type="entry name" value="2-KETO-3-DEOXY-6-PHOSPHOGLUCONATE ALDOLASE"/>
    <property type="match status" value="1"/>
</dbReference>
<evidence type="ECO:0000256" key="5">
    <source>
        <dbReference type="ARBA" id="ARBA00023277"/>
    </source>
</evidence>
<dbReference type="CDD" id="cd00452">
    <property type="entry name" value="KDPG_aldolase"/>
    <property type="match status" value="1"/>
</dbReference>
<evidence type="ECO:0000256" key="4">
    <source>
        <dbReference type="ARBA" id="ARBA00023239"/>
    </source>
</evidence>
<dbReference type="SUPFAM" id="SSF51569">
    <property type="entry name" value="Aldolase"/>
    <property type="match status" value="1"/>
</dbReference>
<protein>
    <submittedName>
        <fullName evidence="6">2-dehydro-3-deoxy-6-phosphogalactonate aldolase</fullName>
        <ecNumber evidence="6">4.1.2.21</ecNumber>
    </submittedName>
</protein>
<dbReference type="Proteomes" id="UP000388235">
    <property type="component" value="Chromosome"/>
</dbReference>
<evidence type="ECO:0000256" key="1">
    <source>
        <dbReference type="ARBA" id="ARBA00004761"/>
    </source>
</evidence>
<gene>
    <name evidence="6" type="ORF">GH975_04795</name>
</gene>
<dbReference type="PANTHER" id="PTHR30246:SF1">
    <property type="entry name" value="2-DEHYDRO-3-DEOXY-6-PHOSPHOGALACTONATE ALDOLASE-RELATED"/>
    <property type="match status" value="1"/>
</dbReference>
<dbReference type="NCBIfam" id="NF006600">
    <property type="entry name" value="PRK09140.1"/>
    <property type="match status" value="1"/>
</dbReference>
<reference evidence="6 7" key="1">
    <citation type="submission" date="2019-11" db="EMBL/GenBank/DDBJ databases">
        <authorList>
            <person name="Khan S.A."/>
            <person name="Jeon C.O."/>
            <person name="Chun B.H."/>
        </authorList>
    </citation>
    <scope>NUCLEOTIDE SEQUENCE [LARGE SCALE GENOMIC DNA]</scope>
    <source>
        <strain evidence="6 7">IMCC 1097</strain>
    </source>
</reference>
<dbReference type="RefSeq" id="WP_153713436.1">
    <property type="nucleotide sequence ID" value="NZ_CP045871.1"/>
</dbReference>
<dbReference type="EC" id="4.1.2.21" evidence="6"/>
<evidence type="ECO:0000256" key="3">
    <source>
        <dbReference type="ARBA" id="ARBA00011233"/>
    </source>
</evidence>
<keyword evidence="5" id="KW-0119">Carbohydrate metabolism</keyword>
<comment type="similarity">
    <text evidence="2">Belongs to the KHG/KDPG aldolase family.</text>
</comment>
<dbReference type="InterPro" id="IPR000887">
    <property type="entry name" value="Aldlse_KDPG_KHG"/>
</dbReference>
<comment type="subunit">
    <text evidence="3">Homotrimer.</text>
</comment>
<keyword evidence="4 6" id="KW-0456">Lyase</keyword>
<evidence type="ECO:0000256" key="2">
    <source>
        <dbReference type="ARBA" id="ARBA00006906"/>
    </source>
</evidence>
<name>A0A5Q2QCB4_9GAMM</name>
<evidence type="ECO:0000313" key="6">
    <source>
        <dbReference type="EMBL" id="QGG79932.1"/>
    </source>
</evidence>
<dbReference type="Pfam" id="PF01081">
    <property type="entry name" value="Aldolase"/>
    <property type="match status" value="1"/>
</dbReference>